<organism evidence="2 3">
    <name type="scientific">Romanomermis culicivorax</name>
    <name type="common">Nematode worm</name>
    <dbReference type="NCBI Taxonomy" id="13658"/>
    <lineage>
        <taxon>Eukaryota</taxon>
        <taxon>Metazoa</taxon>
        <taxon>Ecdysozoa</taxon>
        <taxon>Nematoda</taxon>
        <taxon>Enoplea</taxon>
        <taxon>Dorylaimia</taxon>
        <taxon>Mermithida</taxon>
        <taxon>Mermithoidea</taxon>
        <taxon>Mermithidae</taxon>
        <taxon>Romanomermis</taxon>
    </lineage>
</organism>
<accession>A0A915JE28</accession>
<keyword evidence="1" id="KW-0812">Transmembrane</keyword>
<evidence type="ECO:0000256" key="1">
    <source>
        <dbReference type="SAM" id="Phobius"/>
    </source>
</evidence>
<dbReference type="Proteomes" id="UP000887565">
    <property type="component" value="Unplaced"/>
</dbReference>
<keyword evidence="1" id="KW-1133">Transmembrane helix</keyword>
<proteinExistence type="predicted"/>
<name>A0A915JE28_ROMCU</name>
<feature type="transmembrane region" description="Helical" evidence="1">
    <location>
        <begin position="12"/>
        <end position="29"/>
    </location>
</feature>
<keyword evidence="1" id="KW-0472">Membrane</keyword>
<dbReference type="AlphaFoldDB" id="A0A915JE28"/>
<evidence type="ECO:0000313" key="3">
    <source>
        <dbReference type="WBParaSite" id="nRc.2.0.1.t23851-RA"/>
    </source>
</evidence>
<reference evidence="3" key="1">
    <citation type="submission" date="2022-11" db="UniProtKB">
        <authorList>
            <consortium name="WormBaseParasite"/>
        </authorList>
    </citation>
    <scope>IDENTIFICATION</scope>
</reference>
<sequence length="75" mass="8479">MTNSISQLSTSLQNAYTMFVFGLLIIPNVDIALELWILRILAFVITVYHLHYVTCTSSLHSITQICINTRHLPCA</sequence>
<keyword evidence="2" id="KW-1185">Reference proteome</keyword>
<dbReference type="WBParaSite" id="nRc.2.0.1.t23851-RA">
    <property type="protein sequence ID" value="nRc.2.0.1.t23851-RA"/>
    <property type="gene ID" value="nRc.2.0.1.g23851"/>
</dbReference>
<protein>
    <submittedName>
        <fullName evidence="3">Uncharacterized protein</fullName>
    </submittedName>
</protein>
<evidence type="ECO:0000313" key="2">
    <source>
        <dbReference type="Proteomes" id="UP000887565"/>
    </source>
</evidence>